<evidence type="ECO:0000256" key="1">
    <source>
        <dbReference type="ARBA" id="ARBA00022741"/>
    </source>
</evidence>
<gene>
    <name evidence="4" type="ORF">BDP27DRAFT_1231046</name>
</gene>
<organism evidence="4 5">
    <name type="scientific">Rhodocollybia butyracea</name>
    <dbReference type="NCBI Taxonomy" id="206335"/>
    <lineage>
        <taxon>Eukaryota</taxon>
        <taxon>Fungi</taxon>
        <taxon>Dikarya</taxon>
        <taxon>Basidiomycota</taxon>
        <taxon>Agaricomycotina</taxon>
        <taxon>Agaricomycetes</taxon>
        <taxon>Agaricomycetidae</taxon>
        <taxon>Agaricales</taxon>
        <taxon>Marasmiineae</taxon>
        <taxon>Omphalotaceae</taxon>
        <taxon>Rhodocollybia</taxon>
    </lineage>
</organism>
<dbReference type="InterPro" id="IPR003439">
    <property type="entry name" value="ABC_transporter-like_ATP-bd"/>
</dbReference>
<dbReference type="GO" id="GO:0005524">
    <property type="term" value="F:ATP binding"/>
    <property type="evidence" value="ECO:0007669"/>
    <property type="project" value="UniProtKB-KW"/>
</dbReference>
<dbReference type="EMBL" id="JADNRY010000132">
    <property type="protein sequence ID" value="KAF9064062.1"/>
    <property type="molecule type" value="Genomic_DNA"/>
</dbReference>
<dbReference type="AlphaFoldDB" id="A0A9P5PK41"/>
<dbReference type="InterPro" id="IPR027417">
    <property type="entry name" value="P-loop_NTPase"/>
</dbReference>
<dbReference type="OrthoDB" id="6500128at2759"/>
<dbReference type="Pfam" id="PF00005">
    <property type="entry name" value="ABC_tran"/>
    <property type="match status" value="1"/>
</dbReference>
<sequence>LTLKDLSFTIKPGQLVVVVGPNGCGKSTAMKLIERFYEFSFEPSKGQVLINGISAQELESASVRDRIVCISQNHTLVPACIKENVGMGYGDHFFEQAVNEAGVQPCIDKHGLDNIILHDRQPTAWNLDKLLNPIHLSGGEEQRIAAARMFMSLLNKPDVKLAIFDEPTSALDPAAERATLENIIKHRKGKTMIFVTHRLGYITQAADVIMCMEDGRIRECGSHVELMKLGGEYSILYNAQAKGFLTHYI</sequence>
<comment type="caution">
    <text evidence="4">The sequence shown here is derived from an EMBL/GenBank/DDBJ whole genome shotgun (WGS) entry which is preliminary data.</text>
</comment>
<reference evidence="4" key="1">
    <citation type="submission" date="2020-11" db="EMBL/GenBank/DDBJ databases">
        <authorList>
            <consortium name="DOE Joint Genome Institute"/>
            <person name="Ahrendt S."/>
            <person name="Riley R."/>
            <person name="Andreopoulos W."/>
            <person name="Labutti K."/>
            <person name="Pangilinan J."/>
            <person name="Ruiz-Duenas F.J."/>
            <person name="Barrasa J.M."/>
            <person name="Sanchez-Garcia M."/>
            <person name="Camarero S."/>
            <person name="Miyauchi S."/>
            <person name="Serrano A."/>
            <person name="Linde D."/>
            <person name="Babiker R."/>
            <person name="Drula E."/>
            <person name="Ayuso-Fernandez I."/>
            <person name="Pacheco R."/>
            <person name="Padilla G."/>
            <person name="Ferreira P."/>
            <person name="Barriuso J."/>
            <person name="Kellner H."/>
            <person name="Castanera R."/>
            <person name="Alfaro M."/>
            <person name="Ramirez L."/>
            <person name="Pisabarro A.G."/>
            <person name="Kuo A."/>
            <person name="Tritt A."/>
            <person name="Lipzen A."/>
            <person name="He G."/>
            <person name="Yan M."/>
            <person name="Ng V."/>
            <person name="Cullen D."/>
            <person name="Martin F."/>
            <person name="Rosso M.-N."/>
            <person name="Henrissat B."/>
            <person name="Hibbett D."/>
            <person name="Martinez A.T."/>
            <person name="Grigoriev I.V."/>
        </authorList>
    </citation>
    <scope>NUCLEOTIDE SEQUENCE</scope>
    <source>
        <strain evidence="4">AH 40177</strain>
    </source>
</reference>
<evidence type="ECO:0000259" key="3">
    <source>
        <dbReference type="PROSITE" id="PS50893"/>
    </source>
</evidence>
<evidence type="ECO:0000313" key="4">
    <source>
        <dbReference type="EMBL" id="KAF9064062.1"/>
    </source>
</evidence>
<dbReference type="PANTHER" id="PTHR43394">
    <property type="entry name" value="ATP-DEPENDENT PERMEASE MDL1, MITOCHONDRIAL"/>
    <property type="match status" value="1"/>
</dbReference>
<dbReference type="InterPro" id="IPR003593">
    <property type="entry name" value="AAA+_ATPase"/>
</dbReference>
<dbReference type="SUPFAM" id="SSF52540">
    <property type="entry name" value="P-loop containing nucleoside triphosphate hydrolases"/>
    <property type="match status" value="1"/>
</dbReference>
<dbReference type="GO" id="GO:0015421">
    <property type="term" value="F:ABC-type oligopeptide transporter activity"/>
    <property type="evidence" value="ECO:0007669"/>
    <property type="project" value="TreeGrafter"/>
</dbReference>
<keyword evidence="4" id="KW-0378">Hydrolase</keyword>
<feature type="domain" description="ABC transporter" evidence="3">
    <location>
        <begin position="1"/>
        <end position="239"/>
    </location>
</feature>
<keyword evidence="5" id="KW-1185">Reference proteome</keyword>
<protein>
    <submittedName>
        <fullName evidence="4">P-loop containing nucleoside triphosphate hydrolase protein</fullName>
    </submittedName>
</protein>
<dbReference type="PROSITE" id="PS50893">
    <property type="entry name" value="ABC_TRANSPORTER_2"/>
    <property type="match status" value="1"/>
</dbReference>
<keyword evidence="2" id="KW-0067">ATP-binding</keyword>
<keyword evidence="1" id="KW-0547">Nucleotide-binding</keyword>
<name>A0A9P5PK41_9AGAR</name>
<proteinExistence type="predicted"/>
<evidence type="ECO:0000313" key="5">
    <source>
        <dbReference type="Proteomes" id="UP000772434"/>
    </source>
</evidence>
<dbReference type="GO" id="GO:0016887">
    <property type="term" value="F:ATP hydrolysis activity"/>
    <property type="evidence" value="ECO:0007669"/>
    <property type="project" value="InterPro"/>
</dbReference>
<dbReference type="SMART" id="SM00382">
    <property type="entry name" value="AAA"/>
    <property type="match status" value="1"/>
</dbReference>
<dbReference type="InterPro" id="IPR039421">
    <property type="entry name" value="Type_1_exporter"/>
</dbReference>
<accession>A0A9P5PK41</accession>
<feature type="non-terminal residue" evidence="4">
    <location>
        <position position="1"/>
    </location>
</feature>
<dbReference type="Gene3D" id="3.40.50.300">
    <property type="entry name" value="P-loop containing nucleotide triphosphate hydrolases"/>
    <property type="match status" value="1"/>
</dbReference>
<dbReference type="Proteomes" id="UP000772434">
    <property type="component" value="Unassembled WGS sequence"/>
</dbReference>
<dbReference type="PANTHER" id="PTHR43394:SF1">
    <property type="entry name" value="ATP-BINDING CASSETTE SUB-FAMILY B MEMBER 10, MITOCHONDRIAL"/>
    <property type="match status" value="1"/>
</dbReference>
<evidence type="ECO:0000256" key="2">
    <source>
        <dbReference type="ARBA" id="ARBA00022840"/>
    </source>
</evidence>